<dbReference type="Proteomes" id="UP000321947">
    <property type="component" value="Unassembled WGS sequence"/>
</dbReference>
<reference evidence="4 5" key="1">
    <citation type="submission" date="2019-08" db="EMBL/GenBank/DDBJ databases">
        <title>Draft genome sequences of two oriental melons (Cucumis melo L. var makuwa).</title>
        <authorList>
            <person name="Kwon S.-Y."/>
        </authorList>
    </citation>
    <scope>NUCLEOTIDE SEQUENCE [LARGE SCALE GENOMIC DNA]</scope>
    <source>
        <strain evidence="5">cv. Chang Bougi</strain>
        <strain evidence="4">cv. SW 3</strain>
        <tissue evidence="2">Leaf</tissue>
    </source>
</reference>
<dbReference type="EMBL" id="SSTE01007295">
    <property type="protein sequence ID" value="KAA0056759.1"/>
    <property type="molecule type" value="Genomic_DNA"/>
</dbReference>
<evidence type="ECO:0000313" key="3">
    <source>
        <dbReference type="EMBL" id="TYJ97584.1"/>
    </source>
</evidence>
<evidence type="ECO:0000256" key="1">
    <source>
        <dbReference type="SAM" id="Phobius"/>
    </source>
</evidence>
<keyword evidence="1" id="KW-0472">Membrane</keyword>
<evidence type="ECO:0000313" key="2">
    <source>
        <dbReference type="EMBL" id="KAA0056759.1"/>
    </source>
</evidence>
<dbReference type="Pfam" id="PF02992">
    <property type="entry name" value="Transposase_21"/>
    <property type="match status" value="1"/>
</dbReference>
<sequence>MYELKLELTRGCGTTSTDYWNIPLLTRVTENFEEGTSNNPFDEGTSSRQFNEEDDMFGILNDLQALIEQEEAEEGRMEDEMLRNIGVDIDKDTTNIFQDLLNRGPKRKLRDLGLGYETIHACKYNCVLYWKEFAHLQHYPTCREAWYKVNHKRDGSTLILIILILLLIPGMCVWETNCFMSLLISDPRSPGRKIDVYLQPLIEKLKELWTFRVRTKGYRHVPYACMIDHHSGYEVEYHSWDIDVIFQRNTCGIEVGYTMEM</sequence>
<evidence type="ECO:0000313" key="4">
    <source>
        <dbReference type="Proteomes" id="UP000321393"/>
    </source>
</evidence>
<keyword evidence="1" id="KW-1133">Transmembrane helix</keyword>
<evidence type="ECO:0000313" key="5">
    <source>
        <dbReference type="Proteomes" id="UP000321947"/>
    </source>
</evidence>
<dbReference type="InterPro" id="IPR004242">
    <property type="entry name" value="Transposase_21"/>
</dbReference>
<keyword evidence="1" id="KW-0812">Transmembrane</keyword>
<protein>
    <submittedName>
        <fullName evidence="2">TNP2-like transposon protein-like</fullName>
    </submittedName>
</protein>
<feature type="transmembrane region" description="Helical" evidence="1">
    <location>
        <begin position="158"/>
        <end position="184"/>
    </location>
</feature>
<dbReference type="EMBL" id="SSTD01018766">
    <property type="protein sequence ID" value="TYJ97584.1"/>
    <property type="molecule type" value="Genomic_DNA"/>
</dbReference>
<dbReference type="OrthoDB" id="3261594at2759"/>
<proteinExistence type="predicted"/>
<dbReference type="Proteomes" id="UP000321393">
    <property type="component" value="Unassembled WGS sequence"/>
</dbReference>
<gene>
    <name evidence="3" type="ORF">E5676_scaffold690G00010</name>
    <name evidence="2" type="ORF">E6C27_scaffold486G00330</name>
</gene>
<organism evidence="2 4">
    <name type="scientific">Cucumis melo var. makuwa</name>
    <name type="common">Oriental melon</name>
    <dbReference type="NCBI Taxonomy" id="1194695"/>
    <lineage>
        <taxon>Eukaryota</taxon>
        <taxon>Viridiplantae</taxon>
        <taxon>Streptophyta</taxon>
        <taxon>Embryophyta</taxon>
        <taxon>Tracheophyta</taxon>
        <taxon>Spermatophyta</taxon>
        <taxon>Magnoliopsida</taxon>
        <taxon>eudicotyledons</taxon>
        <taxon>Gunneridae</taxon>
        <taxon>Pentapetalae</taxon>
        <taxon>rosids</taxon>
        <taxon>fabids</taxon>
        <taxon>Cucurbitales</taxon>
        <taxon>Cucurbitaceae</taxon>
        <taxon>Benincaseae</taxon>
        <taxon>Cucumis</taxon>
    </lineage>
</organism>
<name>A0A5A7UTB0_CUCMM</name>
<accession>A0A5A7UTB0</accession>
<dbReference type="AlphaFoldDB" id="A0A5A7UTB0"/>
<comment type="caution">
    <text evidence="2">The sequence shown here is derived from an EMBL/GenBank/DDBJ whole genome shotgun (WGS) entry which is preliminary data.</text>
</comment>